<keyword evidence="2" id="KW-1185">Reference proteome</keyword>
<proteinExistence type="predicted"/>
<reference evidence="1 2" key="1">
    <citation type="submission" date="2022-07" db="EMBL/GenBank/DDBJ databases">
        <title>Methylomonas rivi sp. nov., Methylomonas rosea sp. nov., Methylomonas aureus sp. nov. and Methylomonas subterranea sp. nov., four novel methanotrophs isolated from a freshwater creek and the deep terrestrial subsurface.</title>
        <authorList>
            <person name="Abin C."/>
            <person name="Sankaranarayanan K."/>
            <person name="Garner C."/>
            <person name="Sindelar R."/>
            <person name="Kotary K."/>
            <person name="Garner R."/>
            <person name="Barclay S."/>
            <person name="Lawson P."/>
            <person name="Krumholz L."/>
        </authorList>
    </citation>
    <scope>NUCLEOTIDE SEQUENCE [LARGE SCALE GENOMIC DNA]</scope>
    <source>
        <strain evidence="1 2">SURF-2</strain>
    </source>
</reference>
<accession>A0ABT1TB61</accession>
<dbReference type="Proteomes" id="UP001524499">
    <property type="component" value="Unassembled WGS sequence"/>
</dbReference>
<evidence type="ECO:0000313" key="2">
    <source>
        <dbReference type="Proteomes" id="UP001524499"/>
    </source>
</evidence>
<evidence type="ECO:0000313" key="1">
    <source>
        <dbReference type="EMBL" id="MCQ8102645.1"/>
    </source>
</evidence>
<comment type="caution">
    <text evidence="1">The sequence shown here is derived from an EMBL/GenBank/DDBJ whole genome shotgun (WGS) entry which is preliminary data.</text>
</comment>
<sequence length="219" mass="23889">MSGFKLIENLYLYPTPAGAFQAIAAPEADKPKRFLQRLLQEPQTPALTVPQLQRLADGDDEAKVLELLHHCQKLGWVQGVNEVLQAPAGALENLLPDLLARISESGKVLLADDQGFYLACSGFAHEVAEELSALSADLATVHQRRSGLLVSNMGIASHAWAIVDAFGCSQIGFWPLFIGGHHFVIAIAGIPHFNQPEFVTLIWALSTRYTKIDNPKKGE</sequence>
<dbReference type="SUPFAM" id="SSF103196">
    <property type="entry name" value="Roadblock/LC7 domain"/>
    <property type="match status" value="1"/>
</dbReference>
<dbReference type="RefSeq" id="WP_256600253.1">
    <property type="nucleotide sequence ID" value="NZ_JANIBJ010000001.1"/>
</dbReference>
<name>A0ABT1TB61_9GAMM</name>
<organism evidence="1 2">
    <name type="scientific">Methylomonas subterranea</name>
    <dbReference type="NCBI Taxonomy" id="2952225"/>
    <lineage>
        <taxon>Bacteria</taxon>
        <taxon>Pseudomonadati</taxon>
        <taxon>Pseudomonadota</taxon>
        <taxon>Gammaproteobacteria</taxon>
        <taxon>Methylococcales</taxon>
        <taxon>Methylococcaceae</taxon>
        <taxon>Methylomonas</taxon>
    </lineage>
</organism>
<evidence type="ECO:0008006" key="3">
    <source>
        <dbReference type="Google" id="ProtNLM"/>
    </source>
</evidence>
<dbReference type="EMBL" id="JANIBJ010000001">
    <property type="protein sequence ID" value="MCQ8102645.1"/>
    <property type="molecule type" value="Genomic_DNA"/>
</dbReference>
<protein>
    <recommendedName>
        <fullName evidence="3">Roadblock/LAMTOR2 domain-containing protein</fullName>
    </recommendedName>
</protein>
<gene>
    <name evidence="1" type="ORF">NP590_00900</name>
</gene>